<dbReference type="SMART" id="SM00355">
    <property type="entry name" value="ZnF_C2H2"/>
    <property type="match status" value="5"/>
</dbReference>
<keyword evidence="14" id="KW-1185">Reference proteome</keyword>
<feature type="binding site" evidence="10">
    <location>
        <position position="52"/>
    </location>
    <ligand>
        <name>Zn(2+)</name>
        <dbReference type="ChEBI" id="CHEBI:29105"/>
    </ligand>
</feature>
<dbReference type="GO" id="GO:0003676">
    <property type="term" value="F:nucleic acid binding"/>
    <property type="evidence" value="ECO:0007669"/>
    <property type="project" value="InterPro"/>
</dbReference>
<dbReference type="SUPFAM" id="SSF57716">
    <property type="entry name" value="Glucocorticoid receptor-like (DNA-binding domain)"/>
    <property type="match status" value="1"/>
</dbReference>
<feature type="binding site" evidence="10">
    <location>
        <position position="8"/>
    </location>
    <ligand>
        <name>Zn(2+)</name>
        <dbReference type="ChEBI" id="CHEBI:29105"/>
    </ligand>
</feature>
<dbReference type="SUPFAM" id="SSF57667">
    <property type="entry name" value="beta-beta-alpha zinc fingers"/>
    <property type="match status" value="3"/>
</dbReference>
<dbReference type="PANTHER" id="PTHR24379:SF121">
    <property type="entry name" value="C2H2-TYPE DOMAIN-CONTAINING PROTEIN"/>
    <property type="match status" value="1"/>
</dbReference>
<dbReference type="Pfam" id="PF00096">
    <property type="entry name" value="zf-C2H2"/>
    <property type="match status" value="1"/>
</dbReference>
<organism evidence="14 15">
    <name type="scientific">Drosophila kikkawai</name>
    <name type="common">Fruit fly</name>
    <dbReference type="NCBI Taxonomy" id="30033"/>
    <lineage>
        <taxon>Eukaryota</taxon>
        <taxon>Metazoa</taxon>
        <taxon>Ecdysozoa</taxon>
        <taxon>Arthropoda</taxon>
        <taxon>Hexapoda</taxon>
        <taxon>Insecta</taxon>
        <taxon>Pterygota</taxon>
        <taxon>Neoptera</taxon>
        <taxon>Endopterygota</taxon>
        <taxon>Diptera</taxon>
        <taxon>Brachycera</taxon>
        <taxon>Muscomorpha</taxon>
        <taxon>Ephydroidea</taxon>
        <taxon>Drosophilidae</taxon>
        <taxon>Drosophila</taxon>
        <taxon>Sophophora</taxon>
    </lineage>
</organism>
<feature type="domain" description="C2H2-type" evidence="12">
    <location>
        <begin position="234"/>
        <end position="262"/>
    </location>
</feature>
<feature type="binding site" evidence="10">
    <location>
        <position position="5"/>
    </location>
    <ligand>
        <name>Zn(2+)</name>
        <dbReference type="ChEBI" id="CHEBI:29105"/>
    </ligand>
</feature>
<dbReference type="InterPro" id="IPR012934">
    <property type="entry name" value="Znf_AD"/>
</dbReference>
<evidence type="ECO:0000256" key="11">
    <source>
        <dbReference type="SAM" id="MobiDB-lite"/>
    </source>
</evidence>
<dbReference type="InterPro" id="IPR003604">
    <property type="entry name" value="Matrin/U1-like-C_Znf_C2H2"/>
</dbReference>
<dbReference type="SMART" id="SM00868">
    <property type="entry name" value="zf-AD"/>
    <property type="match status" value="1"/>
</dbReference>
<dbReference type="PROSITE" id="PS00028">
    <property type="entry name" value="ZINC_FINGER_C2H2_1"/>
    <property type="match status" value="4"/>
</dbReference>
<accession>A0A6P4HM81</accession>
<dbReference type="FunFam" id="3.30.160.60:FF:000100">
    <property type="entry name" value="Zinc finger 45-like"/>
    <property type="match status" value="1"/>
</dbReference>
<keyword evidence="6" id="KW-0805">Transcription regulation</keyword>
<dbReference type="GeneID" id="108070735"/>
<dbReference type="GO" id="GO:0005634">
    <property type="term" value="C:nucleus"/>
    <property type="evidence" value="ECO:0007669"/>
    <property type="project" value="UniProtKB-SubCell"/>
</dbReference>
<evidence type="ECO:0000256" key="9">
    <source>
        <dbReference type="PROSITE-ProRule" id="PRU00042"/>
    </source>
</evidence>
<evidence type="ECO:0000256" key="4">
    <source>
        <dbReference type="ARBA" id="ARBA00022771"/>
    </source>
</evidence>
<dbReference type="AlphaFoldDB" id="A0A6P4HM81"/>
<feature type="region of interest" description="Disordered" evidence="11">
    <location>
        <begin position="340"/>
        <end position="365"/>
    </location>
</feature>
<feature type="region of interest" description="Disordered" evidence="11">
    <location>
        <begin position="134"/>
        <end position="190"/>
    </location>
</feature>
<dbReference type="SMART" id="SM00451">
    <property type="entry name" value="ZnF_U1"/>
    <property type="match status" value="1"/>
</dbReference>
<evidence type="ECO:0000256" key="5">
    <source>
        <dbReference type="ARBA" id="ARBA00022833"/>
    </source>
</evidence>
<evidence type="ECO:0000256" key="10">
    <source>
        <dbReference type="PROSITE-ProRule" id="PRU01263"/>
    </source>
</evidence>
<dbReference type="GO" id="GO:0008270">
    <property type="term" value="F:zinc ion binding"/>
    <property type="evidence" value="ECO:0007669"/>
    <property type="project" value="UniProtKB-UniRule"/>
</dbReference>
<dbReference type="RefSeq" id="XP_017016822.1">
    <property type="nucleotide sequence ID" value="XM_017161333.3"/>
</dbReference>
<feature type="domain" description="C2H2-type" evidence="12">
    <location>
        <begin position="294"/>
        <end position="321"/>
    </location>
</feature>
<keyword evidence="4 9" id="KW-0863">Zinc-finger</keyword>
<keyword evidence="7" id="KW-0804">Transcription</keyword>
<feature type="binding site" evidence="10">
    <location>
        <position position="49"/>
    </location>
    <ligand>
        <name>Zn(2+)</name>
        <dbReference type="ChEBI" id="CHEBI:29105"/>
    </ligand>
</feature>
<evidence type="ECO:0000259" key="12">
    <source>
        <dbReference type="PROSITE" id="PS50157"/>
    </source>
</evidence>
<keyword evidence="5 10" id="KW-0862">Zinc</keyword>
<evidence type="ECO:0000256" key="3">
    <source>
        <dbReference type="ARBA" id="ARBA00022737"/>
    </source>
</evidence>
<feature type="domain" description="ZAD" evidence="13">
    <location>
        <begin position="3"/>
        <end position="76"/>
    </location>
</feature>
<dbReference type="OrthoDB" id="3176202at2759"/>
<feature type="compositionally biased region" description="Basic and acidic residues" evidence="11">
    <location>
        <begin position="350"/>
        <end position="365"/>
    </location>
</feature>
<proteinExistence type="predicted"/>
<evidence type="ECO:0000256" key="2">
    <source>
        <dbReference type="ARBA" id="ARBA00022723"/>
    </source>
</evidence>
<keyword evidence="8" id="KW-0539">Nucleus</keyword>
<gene>
    <name evidence="15" type="primary">LOC108070735</name>
</gene>
<evidence type="ECO:0000256" key="8">
    <source>
        <dbReference type="ARBA" id="ARBA00023242"/>
    </source>
</evidence>
<dbReference type="PANTHER" id="PTHR24379">
    <property type="entry name" value="KRAB AND ZINC FINGER DOMAIN-CONTAINING"/>
    <property type="match status" value="1"/>
</dbReference>
<keyword evidence="3" id="KW-0677">Repeat</keyword>
<sequence length="365" mass="42677">MPTLCRTCGQEAQHSRTLFDKDATDILFDVLKLTGIWFTDKQGMPTRICMSCQLDLKEAIAFRERCIRLNKFWFEERDINEELETAGKEADFEMLPRDAPQGRRKEDAITYEVSTEILDPLMNEETIKVEKESLLSEAEPVDSGNQQLLGVEELSYPETRKKRGRPPKRQSESLVIKPSRKKSEKEATRRKWARAKRIHAREEGLYFCDQCGKSFSEKGNFNVHLTRHTGLKQFECEECGRKEFTLHLLKLHVRIKHRGELPYVCKYCGQRFDNCIKRLRHERGHKESPVHRPHTCAICKKAFKDKITLRFHAVVHTGEQAFHCELCQASFNRKSSLRTHFRSKQHIKRTKEQEQKKSGDQDGSI</sequence>
<keyword evidence="2 10" id="KW-0479">Metal-binding</keyword>
<dbReference type="FunFam" id="3.30.160.60:FF:000145">
    <property type="entry name" value="Zinc finger protein 574"/>
    <property type="match status" value="1"/>
</dbReference>
<dbReference type="PROSITE" id="PS51915">
    <property type="entry name" value="ZAD"/>
    <property type="match status" value="1"/>
</dbReference>
<feature type="domain" description="C2H2-type" evidence="12">
    <location>
        <begin position="322"/>
        <end position="351"/>
    </location>
</feature>
<feature type="domain" description="C2H2-type" evidence="12">
    <location>
        <begin position="206"/>
        <end position="233"/>
    </location>
</feature>
<evidence type="ECO:0000256" key="6">
    <source>
        <dbReference type="ARBA" id="ARBA00023015"/>
    </source>
</evidence>
<dbReference type="PROSITE" id="PS50157">
    <property type="entry name" value="ZINC_FINGER_C2H2_2"/>
    <property type="match status" value="5"/>
</dbReference>
<dbReference type="FunFam" id="3.30.160.60:FF:000630">
    <property type="entry name" value="Zinc finger protein 180"/>
    <property type="match status" value="1"/>
</dbReference>
<protein>
    <submittedName>
        <fullName evidence="15">Transcription factor Ouib</fullName>
    </submittedName>
</protein>
<name>A0A6P4HM81_DROKI</name>
<dbReference type="Pfam" id="PF12874">
    <property type="entry name" value="zf-met"/>
    <property type="match status" value="1"/>
</dbReference>
<dbReference type="InterPro" id="IPR036236">
    <property type="entry name" value="Znf_C2H2_sf"/>
</dbReference>
<comment type="subcellular location">
    <subcellularLocation>
        <location evidence="1">Nucleus</location>
    </subcellularLocation>
</comment>
<evidence type="ECO:0000313" key="15">
    <source>
        <dbReference type="RefSeq" id="XP_017016822.1"/>
    </source>
</evidence>
<feature type="domain" description="C2H2-type" evidence="12">
    <location>
        <begin position="263"/>
        <end position="285"/>
    </location>
</feature>
<feature type="compositionally biased region" description="Basic residues" evidence="11">
    <location>
        <begin position="340"/>
        <end position="349"/>
    </location>
</feature>
<dbReference type="InterPro" id="IPR013087">
    <property type="entry name" value="Znf_C2H2_type"/>
</dbReference>
<dbReference type="Pfam" id="PF07776">
    <property type="entry name" value="zf-AD"/>
    <property type="match status" value="1"/>
</dbReference>
<dbReference type="Proteomes" id="UP001652661">
    <property type="component" value="Chromosome 3R"/>
</dbReference>
<dbReference type="Gene3D" id="3.40.1800.20">
    <property type="match status" value="1"/>
</dbReference>
<reference evidence="15" key="1">
    <citation type="submission" date="2025-08" db="UniProtKB">
        <authorList>
            <consortium name="RefSeq"/>
        </authorList>
    </citation>
    <scope>IDENTIFICATION</scope>
    <source>
        <strain evidence="15">14028-0561.14</strain>
        <tissue evidence="15">Whole fly</tissue>
    </source>
</reference>
<evidence type="ECO:0000256" key="7">
    <source>
        <dbReference type="ARBA" id="ARBA00023163"/>
    </source>
</evidence>
<dbReference type="Gene3D" id="3.30.160.60">
    <property type="entry name" value="Classic Zinc Finger"/>
    <property type="match status" value="4"/>
</dbReference>
<evidence type="ECO:0000313" key="14">
    <source>
        <dbReference type="Proteomes" id="UP001652661"/>
    </source>
</evidence>
<evidence type="ECO:0000256" key="1">
    <source>
        <dbReference type="ARBA" id="ARBA00004123"/>
    </source>
</evidence>
<evidence type="ECO:0000259" key="13">
    <source>
        <dbReference type="PROSITE" id="PS51915"/>
    </source>
</evidence>